<dbReference type="AlphaFoldDB" id="A0A1X2I6C2"/>
<evidence type="ECO:0000256" key="1">
    <source>
        <dbReference type="ARBA" id="ARBA00009686"/>
    </source>
</evidence>
<dbReference type="SUPFAM" id="SSF52833">
    <property type="entry name" value="Thioredoxin-like"/>
    <property type="match status" value="1"/>
</dbReference>
<dbReference type="InterPro" id="IPR036249">
    <property type="entry name" value="Thioredoxin-like_sf"/>
</dbReference>
<feature type="region of interest" description="Disordered" evidence="2">
    <location>
        <begin position="286"/>
        <end position="311"/>
    </location>
</feature>
<dbReference type="InterPro" id="IPR024253">
    <property type="entry name" value="Phosducin_thioredoxin-like_dom"/>
</dbReference>
<proteinExistence type="inferred from homology"/>
<reference evidence="4 5" key="1">
    <citation type="submission" date="2016-07" db="EMBL/GenBank/DDBJ databases">
        <title>Pervasive Adenine N6-methylation of Active Genes in Fungi.</title>
        <authorList>
            <consortium name="DOE Joint Genome Institute"/>
            <person name="Mondo S.J."/>
            <person name="Dannebaum R.O."/>
            <person name="Kuo R.C."/>
            <person name="Labutti K."/>
            <person name="Haridas S."/>
            <person name="Kuo A."/>
            <person name="Salamov A."/>
            <person name="Ahrendt S.R."/>
            <person name="Lipzen A."/>
            <person name="Sullivan W."/>
            <person name="Andreopoulos W.B."/>
            <person name="Clum A."/>
            <person name="Lindquist E."/>
            <person name="Daum C."/>
            <person name="Ramamoorthy G.K."/>
            <person name="Gryganskyi A."/>
            <person name="Culley D."/>
            <person name="Magnuson J.K."/>
            <person name="James T.Y."/>
            <person name="O'Malley M.A."/>
            <person name="Stajich J.E."/>
            <person name="Spatafora J.W."/>
            <person name="Visel A."/>
            <person name="Grigoriev I.V."/>
        </authorList>
    </citation>
    <scope>NUCLEOTIDE SEQUENCE [LARGE SCALE GENOMIC DNA]</scope>
    <source>
        <strain evidence="4 5">NRRL 1336</strain>
    </source>
</reference>
<comment type="caution">
    <text evidence="4">The sequence shown here is derived from an EMBL/GenBank/DDBJ whole genome shotgun (WGS) entry which is preliminary data.</text>
</comment>
<gene>
    <name evidence="4" type="ORF">BCR42DRAFT_494732</name>
</gene>
<protein>
    <submittedName>
        <fullName evidence="4">Thioredoxin-like protein</fullName>
    </submittedName>
</protein>
<evidence type="ECO:0000313" key="4">
    <source>
        <dbReference type="EMBL" id="ORZ10248.1"/>
    </source>
</evidence>
<accession>A0A1X2I6C2</accession>
<feature type="compositionally biased region" description="Basic and acidic residues" evidence="2">
    <location>
        <begin position="117"/>
        <end position="134"/>
    </location>
</feature>
<feature type="compositionally biased region" description="Basic and acidic residues" evidence="2">
    <location>
        <begin position="16"/>
        <end position="26"/>
    </location>
</feature>
<dbReference type="PANTHER" id="PTHR46052:SF1">
    <property type="entry name" value="PHOSDUCIN-LIKE PROTEIN"/>
    <property type="match status" value="1"/>
</dbReference>
<dbReference type="PANTHER" id="PTHR46052">
    <property type="entry name" value="PHOSDUCIN-LIKE PROTEIN"/>
    <property type="match status" value="1"/>
</dbReference>
<feature type="region of interest" description="Disordered" evidence="2">
    <location>
        <begin position="117"/>
        <end position="146"/>
    </location>
</feature>
<dbReference type="STRING" id="90262.A0A1X2I6C2"/>
<keyword evidence="5" id="KW-1185">Reference proteome</keyword>
<evidence type="ECO:0000256" key="2">
    <source>
        <dbReference type="SAM" id="MobiDB-lite"/>
    </source>
</evidence>
<dbReference type="OrthoDB" id="70588at2759"/>
<feature type="compositionally biased region" description="Basic and acidic residues" evidence="2">
    <location>
        <begin position="34"/>
        <end position="44"/>
    </location>
</feature>
<comment type="similarity">
    <text evidence="1">Belongs to the phosducin family.</text>
</comment>
<sequence>MEDALLAQLQNSSLDDGEKGERRLGDNDSDVSDDGGKQDDHDHSSSATNATMMRQGGRQTGPKGVIDDQKYQQQMDASKKRGQIADYNAKLLARAPMTTTYLQDQQQQQQIELVLESRSENQDRSKQQVLKDDGDNLEDAADSDDEEAIKAYRENRLAELKRMRHHTTRQDHRVFGTVQQVDVDDYATVIDDEWRTVPVIVHLYDDTLEHCRQLDVILQGLARKYCLAKIIRVSALDLEFDLVGSPAILGYKDGILVANLVRLDDEVGSRYTAEAVEDVLVRHEVLSEDDQYDTPKREHAGSGDVDDYDDE</sequence>
<dbReference type="Gene3D" id="3.40.30.10">
    <property type="entry name" value="Glutaredoxin"/>
    <property type="match status" value="1"/>
</dbReference>
<dbReference type="EMBL" id="MCGE01000025">
    <property type="protein sequence ID" value="ORZ10248.1"/>
    <property type="molecule type" value="Genomic_DNA"/>
</dbReference>
<feature type="region of interest" description="Disordered" evidence="2">
    <location>
        <begin position="1"/>
        <end position="65"/>
    </location>
</feature>
<name>A0A1X2I6C2_9FUNG</name>
<evidence type="ECO:0000259" key="3">
    <source>
        <dbReference type="Pfam" id="PF02114"/>
    </source>
</evidence>
<dbReference type="InterPro" id="IPR051499">
    <property type="entry name" value="Phosducin-like_reg"/>
</dbReference>
<feature type="domain" description="Phosducin" evidence="3">
    <location>
        <begin position="45"/>
        <end position="290"/>
    </location>
</feature>
<feature type="compositionally biased region" description="Acidic residues" evidence="2">
    <location>
        <begin position="135"/>
        <end position="146"/>
    </location>
</feature>
<evidence type="ECO:0000313" key="5">
    <source>
        <dbReference type="Proteomes" id="UP000193560"/>
    </source>
</evidence>
<dbReference type="Pfam" id="PF02114">
    <property type="entry name" value="Phosducin"/>
    <property type="match status" value="1"/>
</dbReference>
<dbReference type="Proteomes" id="UP000193560">
    <property type="component" value="Unassembled WGS sequence"/>
</dbReference>
<organism evidence="4 5">
    <name type="scientific">Absidia repens</name>
    <dbReference type="NCBI Taxonomy" id="90262"/>
    <lineage>
        <taxon>Eukaryota</taxon>
        <taxon>Fungi</taxon>
        <taxon>Fungi incertae sedis</taxon>
        <taxon>Mucoromycota</taxon>
        <taxon>Mucoromycotina</taxon>
        <taxon>Mucoromycetes</taxon>
        <taxon>Mucorales</taxon>
        <taxon>Cunninghamellaceae</taxon>
        <taxon>Absidia</taxon>
    </lineage>
</organism>